<name>A0A0W0G9X2_MONRR</name>
<evidence type="ECO:0000256" key="1">
    <source>
        <dbReference type="SAM" id="Phobius"/>
    </source>
</evidence>
<keyword evidence="2" id="KW-0732">Signal</keyword>
<dbReference type="PANTHER" id="PTHR35043">
    <property type="entry name" value="TRANSCRIPTION FACTOR DOMAIN-CONTAINING PROTEIN"/>
    <property type="match status" value="1"/>
</dbReference>
<feature type="chain" id="PRO_5006902502" evidence="2">
    <location>
        <begin position="17"/>
        <end position="519"/>
    </location>
</feature>
<protein>
    <submittedName>
        <fullName evidence="3">Uncharacterized protein</fullName>
    </submittedName>
</protein>
<evidence type="ECO:0000313" key="4">
    <source>
        <dbReference type="Proteomes" id="UP000054988"/>
    </source>
</evidence>
<feature type="signal peptide" evidence="2">
    <location>
        <begin position="1"/>
        <end position="16"/>
    </location>
</feature>
<dbReference type="AlphaFoldDB" id="A0A0W0G9X2"/>
<feature type="transmembrane region" description="Helical" evidence="1">
    <location>
        <begin position="114"/>
        <end position="132"/>
    </location>
</feature>
<organism evidence="3 4">
    <name type="scientific">Moniliophthora roreri</name>
    <name type="common">Frosty pod rot fungus</name>
    <name type="synonym">Monilia roreri</name>
    <dbReference type="NCBI Taxonomy" id="221103"/>
    <lineage>
        <taxon>Eukaryota</taxon>
        <taxon>Fungi</taxon>
        <taxon>Dikarya</taxon>
        <taxon>Basidiomycota</taxon>
        <taxon>Agaricomycotina</taxon>
        <taxon>Agaricomycetes</taxon>
        <taxon>Agaricomycetidae</taxon>
        <taxon>Agaricales</taxon>
        <taxon>Marasmiineae</taxon>
        <taxon>Marasmiaceae</taxon>
        <taxon>Moniliophthora</taxon>
    </lineage>
</organism>
<dbReference type="eggNOG" id="ENOG502SI8N">
    <property type="taxonomic scope" value="Eukaryota"/>
</dbReference>
<proteinExistence type="predicted"/>
<keyword evidence="1" id="KW-0812">Transmembrane</keyword>
<feature type="transmembrane region" description="Helical" evidence="1">
    <location>
        <begin position="351"/>
        <end position="371"/>
    </location>
</feature>
<feature type="transmembrane region" description="Helical" evidence="1">
    <location>
        <begin position="44"/>
        <end position="61"/>
    </location>
</feature>
<feature type="transmembrane region" description="Helical" evidence="1">
    <location>
        <begin position="431"/>
        <end position="454"/>
    </location>
</feature>
<reference evidence="3 4" key="1">
    <citation type="submission" date="2015-12" db="EMBL/GenBank/DDBJ databases">
        <title>Draft genome sequence of Moniliophthora roreri, the causal agent of frosty pod rot of cacao.</title>
        <authorList>
            <person name="Aime M.C."/>
            <person name="Diaz-Valderrama J.R."/>
            <person name="Kijpornyongpan T."/>
            <person name="Phillips-Mora W."/>
        </authorList>
    </citation>
    <scope>NUCLEOTIDE SEQUENCE [LARGE SCALE GENOMIC DNA]</scope>
    <source>
        <strain evidence="3 4">MCA 2952</strain>
    </source>
</reference>
<evidence type="ECO:0000256" key="2">
    <source>
        <dbReference type="SAM" id="SignalP"/>
    </source>
</evidence>
<gene>
    <name evidence="3" type="ORF">WG66_2101</name>
</gene>
<dbReference type="EMBL" id="LATX01000720">
    <property type="protein sequence ID" value="KTB45320.1"/>
    <property type="molecule type" value="Genomic_DNA"/>
</dbReference>
<dbReference type="Proteomes" id="UP000054988">
    <property type="component" value="Unassembled WGS sequence"/>
</dbReference>
<sequence length="519" mass="58784">MLFLYAVALPLAKNLAATNSSDSDLFDPTTGKCVDINRCRTVPGILYSCLSVVFICIWVAIHPNVPEVGKHRAVVVYQNLQLMLVALLAPELIIMWAMRQRFSAKRIAKKYKKYGWGMPHAFLLLMGGFALYDEDEFCGYLWEGKELGLGDWPVWKEAHEEYWRKITRNSQKRDVSVGWPEHLNIPDSNIAEQEKNEEHAPMPESDKVVVSDNELPETTCLLEYLIVHGHITITEDEIKDNLSHGDIISKSIAIIQTTWFLLQVIGRWAEGLAITELEIVTVAFALLNFGTYFLWWNKPLRVQHPVHVYWCQKKWKCNSRTMESTNGCLGAIWGGIAAIFKYVWKKSINSISELVVALMLFPLVAVLQFLVMSNDILADKADSDGSKIRFFTGLKDSPLHLYAAMYIISALFGAIHCIPWAFQFPTYTEQLLWHISAIAVAAGPIPTGSLHWAMKTKKDRNWNMPTWLSILLVVFTILLPSLYAAARTILIVLALTALRDLPPSGYQTVQWTILLPHIG</sequence>
<dbReference type="PANTHER" id="PTHR35043:SF7">
    <property type="entry name" value="TRANSCRIPTION FACTOR DOMAIN-CONTAINING PROTEIN"/>
    <property type="match status" value="1"/>
</dbReference>
<feature type="transmembrane region" description="Helical" evidence="1">
    <location>
        <begin position="399"/>
        <end position="422"/>
    </location>
</feature>
<feature type="transmembrane region" description="Helical" evidence="1">
    <location>
        <begin position="466"/>
        <end position="495"/>
    </location>
</feature>
<evidence type="ECO:0000313" key="3">
    <source>
        <dbReference type="EMBL" id="KTB45320.1"/>
    </source>
</evidence>
<feature type="transmembrane region" description="Helical" evidence="1">
    <location>
        <begin position="73"/>
        <end position="94"/>
    </location>
</feature>
<keyword evidence="1" id="KW-0472">Membrane</keyword>
<keyword evidence="1" id="KW-1133">Transmembrane helix</keyword>
<comment type="caution">
    <text evidence="3">The sequence shown here is derived from an EMBL/GenBank/DDBJ whole genome shotgun (WGS) entry which is preliminary data.</text>
</comment>
<feature type="transmembrane region" description="Helical" evidence="1">
    <location>
        <begin position="277"/>
        <end position="295"/>
    </location>
</feature>
<accession>A0A0W0G9X2</accession>